<evidence type="ECO:0000313" key="2">
    <source>
        <dbReference type="Proteomes" id="UP000712600"/>
    </source>
</evidence>
<name>A0A8S9QJA0_BRACR</name>
<reference evidence="1" key="1">
    <citation type="submission" date="2019-12" db="EMBL/GenBank/DDBJ databases">
        <title>Genome sequencing and annotation of Brassica cretica.</title>
        <authorList>
            <person name="Studholme D.J."/>
            <person name="Sarris P."/>
        </authorList>
    </citation>
    <scope>NUCLEOTIDE SEQUENCE</scope>
    <source>
        <strain evidence="1">PFS-109/04</strain>
        <tissue evidence="1">Leaf</tissue>
    </source>
</reference>
<dbReference type="AlphaFoldDB" id="A0A8S9QJA0"/>
<accession>A0A8S9QJA0</accession>
<proteinExistence type="predicted"/>
<dbReference type="Proteomes" id="UP000712600">
    <property type="component" value="Unassembled WGS sequence"/>
</dbReference>
<sequence>MSYCTSPDQTQIKQFASTVEQNEVALTTIMTHGKSSSGEEPEPTPVVAAPTVSDFMDTIMARFSQ</sequence>
<comment type="caution">
    <text evidence="1">The sequence shown here is derived from an EMBL/GenBank/DDBJ whole genome shotgun (WGS) entry which is preliminary data.</text>
</comment>
<evidence type="ECO:0000313" key="1">
    <source>
        <dbReference type="EMBL" id="KAF3540063.1"/>
    </source>
</evidence>
<organism evidence="1 2">
    <name type="scientific">Brassica cretica</name>
    <name type="common">Mustard</name>
    <dbReference type="NCBI Taxonomy" id="69181"/>
    <lineage>
        <taxon>Eukaryota</taxon>
        <taxon>Viridiplantae</taxon>
        <taxon>Streptophyta</taxon>
        <taxon>Embryophyta</taxon>
        <taxon>Tracheophyta</taxon>
        <taxon>Spermatophyta</taxon>
        <taxon>Magnoliopsida</taxon>
        <taxon>eudicotyledons</taxon>
        <taxon>Gunneridae</taxon>
        <taxon>Pentapetalae</taxon>
        <taxon>rosids</taxon>
        <taxon>malvids</taxon>
        <taxon>Brassicales</taxon>
        <taxon>Brassicaceae</taxon>
        <taxon>Brassiceae</taxon>
        <taxon>Brassica</taxon>
    </lineage>
</organism>
<protein>
    <submittedName>
        <fullName evidence="1">Uncharacterized protein</fullName>
    </submittedName>
</protein>
<dbReference type="EMBL" id="QGKX02001290">
    <property type="protein sequence ID" value="KAF3540063.1"/>
    <property type="molecule type" value="Genomic_DNA"/>
</dbReference>
<gene>
    <name evidence="1" type="ORF">F2Q69_00023466</name>
</gene>